<accession>A0A0S2F8Q9</accession>
<evidence type="ECO:0000313" key="3">
    <source>
        <dbReference type="Proteomes" id="UP000060787"/>
    </source>
</evidence>
<protein>
    <submittedName>
        <fullName evidence="2">Uncharacterized protein</fullName>
    </submittedName>
</protein>
<gene>
    <name evidence="2" type="ORF">LA76x_1771</name>
</gene>
<feature type="compositionally biased region" description="Pro residues" evidence="1">
    <location>
        <begin position="34"/>
        <end position="46"/>
    </location>
</feature>
<dbReference type="EMBL" id="CP011129">
    <property type="protein sequence ID" value="ALN79924.1"/>
    <property type="molecule type" value="Genomic_DNA"/>
</dbReference>
<dbReference type="PATRIC" id="fig|84531.8.peg.1797"/>
<reference evidence="2 3" key="1">
    <citation type="journal article" date="2015" name="BMC Genomics">
        <title>Comparative genomics and metabolic profiling of the genus Lysobacter.</title>
        <authorList>
            <person name="de Bruijn I."/>
            <person name="Cheng X."/>
            <person name="de Jager V."/>
            <person name="Exposito R.G."/>
            <person name="Watrous J."/>
            <person name="Patel N."/>
            <person name="Postma J."/>
            <person name="Dorrestein P.C."/>
            <person name="Kobayashi D."/>
            <person name="Raaijmakers J.M."/>
        </authorList>
    </citation>
    <scope>NUCLEOTIDE SEQUENCE [LARGE SCALE GENOMIC DNA]</scope>
    <source>
        <strain evidence="2 3">76</strain>
    </source>
</reference>
<dbReference type="KEGG" id="lab:LA76x_1771"/>
<feature type="region of interest" description="Disordered" evidence="1">
    <location>
        <begin position="31"/>
        <end position="96"/>
    </location>
</feature>
<keyword evidence="3" id="KW-1185">Reference proteome</keyword>
<evidence type="ECO:0000256" key="1">
    <source>
        <dbReference type="SAM" id="MobiDB-lite"/>
    </source>
</evidence>
<evidence type="ECO:0000313" key="2">
    <source>
        <dbReference type="EMBL" id="ALN79924.1"/>
    </source>
</evidence>
<name>A0A0S2F8Q9_LYSAN</name>
<sequence>MVQDMLHELPRYLLVLAAVSVLALLAQAAAPSSPLTPSPLASPNPSPLAGGRDARPAPIPQSPLAHRGDMLRATAGQPLEPAATASPAHGESHAAR</sequence>
<dbReference type="AlphaFoldDB" id="A0A0S2F8Q9"/>
<organism evidence="2 3">
    <name type="scientific">Lysobacter antibioticus</name>
    <dbReference type="NCBI Taxonomy" id="84531"/>
    <lineage>
        <taxon>Bacteria</taxon>
        <taxon>Pseudomonadati</taxon>
        <taxon>Pseudomonadota</taxon>
        <taxon>Gammaproteobacteria</taxon>
        <taxon>Lysobacterales</taxon>
        <taxon>Lysobacteraceae</taxon>
        <taxon>Lysobacter</taxon>
    </lineage>
</organism>
<dbReference type="Proteomes" id="UP000060787">
    <property type="component" value="Chromosome"/>
</dbReference>
<proteinExistence type="predicted"/>